<keyword evidence="6" id="KW-1185">Reference proteome</keyword>
<keyword evidence="1" id="KW-0646">Protease inhibitor</keyword>
<accession>V4L9Q8</accession>
<evidence type="ECO:0000256" key="1">
    <source>
        <dbReference type="ARBA" id="ARBA00022690"/>
    </source>
</evidence>
<feature type="compositionally biased region" description="Basic and acidic residues" evidence="3">
    <location>
        <begin position="13"/>
        <end position="25"/>
    </location>
</feature>
<reference evidence="5 6" key="1">
    <citation type="journal article" date="2013" name="Front. Plant Sci.">
        <title>The Reference Genome of the Halophytic Plant Eutrema salsugineum.</title>
        <authorList>
            <person name="Yang R."/>
            <person name="Jarvis D.E."/>
            <person name="Chen H."/>
            <person name="Beilstein M.A."/>
            <person name="Grimwood J."/>
            <person name="Jenkins J."/>
            <person name="Shu S."/>
            <person name="Prochnik S."/>
            <person name="Xin M."/>
            <person name="Ma C."/>
            <person name="Schmutz J."/>
            <person name="Wing R.A."/>
            <person name="Mitchell-Olds T."/>
            <person name="Schumaker K.S."/>
            <person name="Wang X."/>
        </authorList>
    </citation>
    <scope>NUCLEOTIDE SEQUENCE [LARGE SCALE GENOMIC DNA]</scope>
</reference>
<evidence type="ECO:0000256" key="3">
    <source>
        <dbReference type="SAM" id="MobiDB-lite"/>
    </source>
</evidence>
<evidence type="ECO:0000313" key="6">
    <source>
        <dbReference type="Proteomes" id="UP000030689"/>
    </source>
</evidence>
<name>V4L9Q8_EUTSA</name>
<dbReference type="GO" id="GO:0004869">
    <property type="term" value="F:cysteine-type endopeptidase inhibitor activity"/>
    <property type="evidence" value="ECO:0007669"/>
    <property type="project" value="UniProtKB-KW"/>
</dbReference>
<evidence type="ECO:0000256" key="2">
    <source>
        <dbReference type="ARBA" id="ARBA00022704"/>
    </source>
</evidence>
<dbReference type="EMBL" id="KI517464">
    <property type="protein sequence ID" value="ESQ40414.1"/>
    <property type="molecule type" value="Genomic_DNA"/>
</dbReference>
<dbReference type="AlphaFoldDB" id="V4L9Q8"/>
<dbReference type="Proteomes" id="UP000030689">
    <property type="component" value="Unassembled WGS sequence"/>
</dbReference>
<dbReference type="InterPro" id="IPR006525">
    <property type="entry name" value="Cystatin-related_pln"/>
</dbReference>
<dbReference type="OMA" id="DTEVISC"/>
<dbReference type="NCBIfam" id="TIGR01638">
    <property type="entry name" value="Atha_cystat_rel"/>
    <property type="match status" value="1"/>
</dbReference>
<keyword evidence="2" id="KW-0789">Thiol protease inhibitor</keyword>
<gene>
    <name evidence="5" type="ORF">EUTSA_v10015529mg</name>
</gene>
<feature type="non-terminal residue" evidence="5">
    <location>
        <position position="1"/>
    </location>
</feature>
<evidence type="ECO:0000313" key="5">
    <source>
        <dbReference type="EMBL" id="ESQ40414.1"/>
    </source>
</evidence>
<dbReference type="KEGG" id="eus:EUTSA_v10015529mg"/>
<dbReference type="Gramene" id="ESQ40414">
    <property type="protein sequence ID" value="ESQ40414"/>
    <property type="gene ID" value="EUTSA_v10015529mg"/>
</dbReference>
<evidence type="ECO:0000259" key="4">
    <source>
        <dbReference type="Pfam" id="PF00031"/>
    </source>
</evidence>
<feature type="domain" description="Cystatin" evidence="4">
    <location>
        <begin position="70"/>
        <end position="124"/>
    </location>
</feature>
<dbReference type="PANTHER" id="PTHR31228:SF22">
    <property type="entry name" value="CYSTATIN_MONELLIN SUPERFAMILY PROTEIN"/>
    <property type="match status" value="1"/>
</dbReference>
<sequence length="155" mass="17656">RRSEPPCPKRPKLKLEEPLREKPYSEDDATDEDLQLFDEVWGEGFDVDFTKLHHTFGAAAVDLDDSCLFSEPDTNRGWLDRLCGMAIAYYKEKTDTSLEYVKVLRANFHPSAGITLYITFEANDLSDGNQTKLYQAVVLYGCYIEVCSCRPKPSC</sequence>
<dbReference type="Gene3D" id="3.10.450.10">
    <property type="match status" value="1"/>
</dbReference>
<dbReference type="STRING" id="72664.V4L9Q8"/>
<organism evidence="5 6">
    <name type="scientific">Eutrema salsugineum</name>
    <name type="common">Saltwater cress</name>
    <name type="synonym">Sisymbrium salsugineum</name>
    <dbReference type="NCBI Taxonomy" id="72664"/>
    <lineage>
        <taxon>Eukaryota</taxon>
        <taxon>Viridiplantae</taxon>
        <taxon>Streptophyta</taxon>
        <taxon>Embryophyta</taxon>
        <taxon>Tracheophyta</taxon>
        <taxon>Spermatophyta</taxon>
        <taxon>Magnoliopsida</taxon>
        <taxon>eudicotyledons</taxon>
        <taxon>Gunneridae</taxon>
        <taxon>Pentapetalae</taxon>
        <taxon>rosids</taxon>
        <taxon>malvids</taxon>
        <taxon>Brassicales</taxon>
        <taxon>Brassicaceae</taxon>
        <taxon>Eutremeae</taxon>
        <taxon>Eutrema</taxon>
    </lineage>
</organism>
<feature type="region of interest" description="Disordered" evidence="3">
    <location>
        <begin position="1"/>
        <end position="29"/>
    </location>
</feature>
<dbReference type="SUPFAM" id="SSF54403">
    <property type="entry name" value="Cystatin/monellin"/>
    <property type="match status" value="1"/>
</dbReference>
<dbReference type="InterPro" id="IPR000010">
    <property type="entry name" value="Cystatin_dom"/>
</dbReference>
<dbReference type="InterPro" id="IPR046350">
    <property type="entry name" value="Cystatin_sf"/>
</dbReference>
<dbReference type="PANTHER" id="PTHR31228">
    <property type="entry name" value="CYSTATIN/MONELLIN SUPERFAMILY PROTEIN"/>
    <property type="match status" value="1"/>
</dbReference>
<protein>
    <recommendedName>
        <fullName evidence="4">Cystatin domain-containing protein</fullName>
    </recommendedName>
</protein>
<dbReference type="Pfam" id="PF00031">
    <property type="entry name" value="Cystatin"/>
    <property type="match status" value="1"/>
</dbReference>
<proteinExistence type="predicted"/>